<evidence type="ECO:0000313" key="3">
    <source>
        <dbReference type="EMBL" id="VAW32615.1"/>
    </source>
</evidence>
<gene>
    <name evidence="3" type="ORF">MNBD_DELTA03-1307</name>
</gene>
<evidence type="ECO:0000259" key="1">
    <source>
        <dbReference type="Pfam" id="PF09983"/>
    </source>
</evidence>
<reference evidence="3" key="1">
    <citation type="submission" date="2018-06" db="EMBL/GenBank/DDBJ databases">
        <authorList>
            <person name="Zhirakovskaya E."/>
        </authorList>
    </citation>
    <scope>NUCLEOTIDE SEQUENCE</scope>
</reference>
<dbReference type="PIRSF" id="PIRSF028408">
    <property type="entry name" value="UCP028408"/>
    <property type="match status" value="1"/>
</dbReference>
<evidence type="ECO:0000259" key="2">
    <source>
        <dbReference type="Pfam" id="PF11795"/>
    </source>
</evidence>
<evidence type="ECO:0008006" key="4">
    <source>
        <dbReference type="Google" id="ProtNLM"/>
    </source>
</evidence>
<dbReference type="EMBL" id="UOEX01000003">
    <property type="protein sequence ID" value="VAW32615.1"/>
    <property type="molecule type" value="Genomic_DNA"/>
</dbReference>
<protein>
    <recommendedName>
        <fullName evidence="4">Wadjet protein JetD C-terminal domain-containing protein</fullName>
    </recommendedName>
</protein>
<feature type="domain" description="DUF3322" evidence="2">
    <location>
        <begin position="8"/>
        <end position="193"/>
    </location>
</feature>
<dbReference type="Pfam" id="PF11795">
    <property type="entry name" value="DUF3322"/>
    <property type="match status" value="1"/>
</dbReference>
<sequence length="398" mass="45679">MRHWTTAADLKKNLGRKWAGGRLLAAGPSEEAVFPLRVPIAHPTAGDLSACFEEAREWLRALSRGSKAHTGKGYELEWREINHRQLGRNKMPVAAVFECRTEALAFIGKLGEAEKFSKIRAEITGSFPELGPWLVKRPPRVLEHEEEWPRLLAVLTFLKNHPRPNIYIRQLDLTGVDTKFIERHRKLLSELLDLVLPPEAIRPEAKGAVGFEERYGFTAKPVQIRFRLLDERLYIQGLADLQIPVPDFAALDLPVERVFITENMINGLAFPELPGAMVIFGLGYGLDRLAGINWLQDKKIYYWGDLDSHGFAMLDQVRAYFPAAVSLLMDRTTLLLHRRQWGHEQRPTKRDLPRLRAEEVRLYNEIRDDIYAPALRLEQERINYGHFQNALAELESIK</sequence>
<accession>A0A3B0UND0</accession>
<dbReference type="InterPro" id="IPR014544">
    <property type="entry name" value="UCP028408"/>
</dbReference>
<organism evidence="3">
    <name type="scientific">hydrothermal vent metagenome</name>
    <dbReference type="NCBI Taxonomy" id="652676"/>
    <lineage>
        <taxon>unclassified sequences</taxon>
        <taxon>metagenomes</taxon>
        <taxon>ecological metagenomes</taxon>
    </lineage>
</organism>
<name>A0A3B0UND0_9ZZZZ</name>
<dbReference type="InterPro" id="IPR024534">
    <property type="entry name" value="JetD_C"/>
</dbReference>
<dbReference type="AlphaFoldDB" id="A0A3B0UND0"/>
<dbReference type="Pfam" id="PF09983">
    <property type="entry name" value="JetD_C"/>
    <property type="match status" value="1"/>
</dbReference>
<proteinExistence type="predicted"/>
<dbReference type="InterPro" id="IPR024537">
    <property type="entry name" value="DUF3322"/>
</dbReference>
<feature type="domain" description="Wadjet protein JetD C-terminal" evidence="1">
    <location>
        <begin position="216"/>
        <end position="390"/>
    </location>
</feature>